<dbReference type="CDD" id="cd18989">
    <property type="entry name" value="LGIC_ECD_cation"/>
    <property type="match status" value="1"/>
</dbReference>
<dbReference type="AlphaFoldDB" id="A0ABD0L6C5"/>
<evidence type="ECO:0000256" key="5">
    <source>
        <dbReference type="SAM" id="Phobius"/>
    </source>
</evidence>
<feature type="chain" id="PRO_5044847784" evidence="6">
    <location>
        <begin position="21"/>
        <end position="400"/>
    </location>
</feature>
<dbReference type="GO" id="GO:0016020">
    <property type="term" value="C:membrane"/>
    <property type="evidence" value="ECO:0007669"/>
    <property type="project" value="UniProtKB-SubCell"/>
</dbReference>
<reference evidence="9 10" key="1">
    <citation type="journal article" date="2023" name="Sci. Data">
        <title>Genome assembly of the Korean intertidal mud-creeper Batillaria attramentaria.</title>
        <authorList>
            <person name="Patra A.K."/>
            <person name="Ho P.T."/>
            <person name="Jun S."/>
            <person name="Lee S.J."/>
            <person name="Kim Y."/>
            <person name="Won Y.J."/>
        </authorList>
    </citation>
    <scope>NUCLEOTIDE SEQUENCE [LARGE SCALE GENOMIC DNA]</scope>
    <source>
        <strain evidence="9">Wonlab-2016</strain>
    </source>
</reference>
<evidence type="ECO:0000256" key="2">
    <source>
        <dbReference type="ARBA" id="ARBA00022692"/>
    </source>
</evidence>
<dbReference type="Proteomes" id="UP001519460">
    <property type="component" value="Unassembled WGS sequence"/>
</dbReference>
<evidence type="ECO:0000256" key="4">
    <source>
        <dbReference type="ARBA" id="ARBA00023136"/>
    </source>
</evidence>
<dbReference type="InterPro" id="IPR038050">
    <property type="entry name" value="Neuro_actylchol_rec"/>
</dbReference>
<evidence type="ECO:0000256" key="1">
    <source>
        <dbReference type="ARBA" id="ARBA00004141"/>
    </source>
</evidence>
<comment type="caution">
    <text evidence="9">The sequence shown here is derived from an EMBL/GenBank/DDBJ whole genome shotgun (WGS) entry which is preliminary data.</text>
</comment>
<comment type="subcellular location">
    <subcellularLocation>
        <location evidence="1">Membrane</location>
        <topology evidence="1">Multi-pass membrane protein</topology>
    </subcellularLocation>
</comment>
<dbReference type="SUPFAM" id="SSF90112">
    <property type="entry name" value="Neurotransmitter-gated ion-channel transmembrane pore"/>
    <property type="match status" value="1"/>
</dbReference>
<dbReference type="CDD" id="cd19051">
    <property type="entry name" value="LGIC_TM_cation"/>
    <property type="match status" value="1"/>
</dbReference>
<keyword evidence="10" id="KW-1185">Reference proteome</keyword>
<dbReference type="InterPro" id="IPR006202">
    <property type="entry name" value="Neur_chan_lig-bd"/>
</dbReference>
<organism evidence="9 10">
    <name type="scientific">Batillaria attramentaria</name>
    <dbReference type="NCBI Taxonomy" id="370345"/>
    <lineage>
        <taxon>Eukaryota</taxon>
        <taxon>Metazoa</taxon>
        <taxon>Spiralia</taxon>
        <taxon>Lophotrochozoa</taxon>
        <taxon>Mollusca</taxon>
        <taxon>Gastropoda</taxon>
        <taxon>Caenogastropoda</taxon>
        <taxon>Sorbeoconcha</taxon>
        <taxon>Cerithioidea</taxon>
        <taxon>Batillariidae</taxon>
        <taxon>Batillaria</taxon>
    </lineage>
</organism>
<dbReference type="InterPro" id="IPR036719">
    <property type="entry name" value="Neuro-gated_channel_TM_sf"/>
</dbReference>
<feature type="transmembrane region" description="Helical" evidence="5">
    <location>
        <begin position="231"/>
        <end position="249"/>
    </location>
</feature>
<accession>A0ABD0L6C5</accession>
<name>A0ABD0L6C5_9CAEN</name>
<protein>
    <submittedName>
        <fullName evidence="9">Uncharacterized protein</fullName>
    </submittedName>
</protein>
<evidence type="ECO:0000259" key="7">
    <source>
        <dbReference type="Pfam" id="PF02931"/>
    </source>
</evidence>
<feature type="transmembrane region" description="Helical" evidence="5">
    <location>
        <begin position="261"/>
        <end position="284"/>
    </location>
</feature>
<feature type="domain" description="Neurotransmitter-gated ion-channel ligand-binding" evidence="7">
    <location>
        <begin position="36"/>
        <end position="119"/>
    </location>
</feature>
<proteinExistence type="predicted"/>
<dbReference type="SUPFAM" id="SSF63712">
    <property type="entry name" value="Nicotinic receptor ligand binding domain-like"/>
    <property type="match status" value="1"/>
</dbReference>
<evidence type="ECO:0000313" key="9">
    <source>
        <dbReference type="EMBL" id="KAK7494914.1"/>
    </source>
</evidence>
<keyword evidence="2 5" id="KW-0812">Transmembrane</keyword>
<dbReference type="PANTHER" id="PTHR18945">
    <property type="entry name" value="NEUROTRANSMITTER GATED ION CHANNEL"/>
    <property type="match status" value="1"/>
</dbReference>
<dbReference type="Pfam" id="PF02931">
    <property type="entry name" value="Neur_chan_LBD"/>
    <property type="match status" value="1"/>
</dbReference>
<dbReference type="EMBL" id="JACVVK020000079">
    <property type="protein sequence ID" value="KAK7494914.1"/>
    <property type="molecule type" value="Genomic_DNA"/>
</dbReference>
<keyword evidence="6" id="KW-0732">Signal</keyword>
<gene>
    <name evidence="9" type="ORF">BaRGS_00013793</name>
</gene>
<feature type="transmembrane region" description="Helical" evidence="5">
    <location>
        <begin position="372"/>
        <end position="397"/>
    </location>
</feature>
<feature type="transmembrane region" description="Helical" evidence="5">
    <location>
        <begin position="201"/>
        <end position="219"/>
    </location>
</feature>
<feature type="signal peptide" evidence="6">
    <location>
        <begin position="1"/>
        <end position="20"/>
    </location>
</feature>
<keyword evidence="3 5" id="KW-1133">Transmembrane helix</keyword>
<feature type="domain" description="Neurotransmitter-gated ion-channel transmembrane" evidence="8">
    <location>
        <begin position="207"/>
        <end position="320"/>
    </location>
</feature>
<dbReference type="InterPro" id="IPR006029">
    <property type="entry name" value="Neurotrans-gated_channel_TM"/>
</dbReference>
<sequence length="400" mass="45727">MMRQLAVLFLALGVAHLALGQSADNFTKLQRDIITIDPRVRPVKDYSKVTQVTVSFHLTSINGFETVNQKLISNGWLMVVWQNEYMVWDPADYGGAMVIYPDPDKVWRPRLSIINTMKDLKPIGEDYIVMQHCQWDIFVWGEDLNVTDIHPALPYIELDTYTGNGEWELMSTRAWRSVRHLDSGSFPFVHFEITIRRRPSLTVLTVLLPVTLLAAINVYVFTIPSESGERLSYAITALLSFGVFMSFIMDHMPSSAETISIVAINMSFLLILSAVYVLLCILSLRLFHRDDHKHPVPKSLQTVIVWLEVLVCLDPPSRNKVHVIQVDNATSDDVNKKGKKVMGSVLKKWRHDAYTDPAEMTWRRVSRTLDKLFFRLFFVILFATTSAALIIMVANYVNYS</sequence>
<evidence type="ECO:0000256" key="6">
    <source>
        <dbReference type="SAM" id="SignalP"/>
    </source>
</evidence>
<dbReference type="Pfam" id="PF02932">
    <property type="entry name" value="Neur_chan_memb"/>
    <property type="match status" value="1"/>
</dbReference>
<evidence type="ECO:0000313" key="10">
    <source>
        <dbReference type="Proteomes" id="UP001519460"/>
    </source>
</evidence>
<dbReference type="InterPro" id="IPR036734">
    <property type="entry name" value="Neur_chan_lig-bd_sf"/>
</dbReference>
<evidence type="ECO:0000259" key="8">
    <source>
        <dbReference type="Pfam" id="PF02932"/>
    </source>
</evidence>
<evidence type="ECO:0000256" key="3">
    <source>
        <dbReference type="ARBA" id="ARBA00022989"/>
    </source>
</evidence>
<dbReference type="InterPro" id="IPR006201">
    <property type="entry name" value="Neur_channel"/>
</dbReference>
<keyword evidence="4 5" id="KW-0472">Membrane</keyword>
<dbReference type="Gene3D" id="1.20.58.390">
    <property type="entry name" value="Neurotransmitter-gated ion-channel transmembrane domain"/>
    <property type="match status" value="1"/>
</dbReference>
<dbReference type="Gene3D" id="2.70.170.10">
    <property type="entry name" value="Neurotransmitter-gated ion-channel ligand-binding domain"/>
    <property type="match status" value="2"/>
</dbReference>